<dbReference type="RefSeq" id="WP_011765419.1">
    <property type="nucleotide sequence ID" value="NC_008702.1"/>
</dbReference>
<evidence type="ECO:0000256" key="3">
    <source>
        <dbReference type="ARBA" id="ARBA00022692"/>
    </source>
</evidence>
<feature type="transmembrane region" description="Helical" evidence="6">
    <location>
        <begin position="189"/>
        <end position="209"/>
    </location>
</feature>
<evidence type="ECO:0000256" key="1">
    <source>
        <dbReference type="ARBA" id="ARBA00004141"/>
    </source>
</evidence>
<dbReference type="InterPro" id="IPR050638">
    <property type="entry name" value="AA-Vitamin_Transporters"/>
</dbReference>
<gene>
    <name evidence="8" type="ordered locus">azo1686</name>
</gene>
<name>A1K648_AZOSB</name>
<evidence type="ECO:0000313" key="9">
    <source>
        <dbReference type="Proteomes" id="UP000002588"/>
    </source>
</evidence>
<comment type="subcellular location">
    <subcellularLocation>
        <location evidence="1">Membrane</location>
        <topology evidence="1">Multi-pass membrane protein</topology>
    </subcellularLocation>
</comment>
<dbReference type="STRING" id="62928.azo1686"/>
<dbReference type="GO" id="GO:0016020">
    <property type="term" value="C:membrane"/>
    <property type="evidence" value="ECO:0007669"/>
    <property type="project" value="UniProtKB-SubCell"/>
</dbReference>
<keyword evidence="3 6" id="KW-0812">Transmembrane</keyword>
<dbReference type="eggNOG" id="COG0697">
    <property type="taxonomic scope" value="Bacteria"/>
</dbReference>
<feature type="transmembrane region" description="Helical" evidence="6">
    <location>
        <begin position="278"/>
        <end position="296"/>
    </location>
</feature>
<feature type="transmembrane region" description="Helical" evidence="6">
    <location>
        <begin position="129"/>
        <end position="150"/>
    </location>
</feature>
<dbReference type="InterPro" id="IPR037185">
    <property type="entry name" value="EmrE-like"/>
</dbReference>
<dbReference type="InterPro" id="IPR000620">
    <property type="entry name" value="EamA_dom"/>
</dbReference>
<evidence type="ECO:0000256" key="2">
    <source>
        <dbReference type="ARBA" id="ARBA00007362"/>
    </source>
</evidence>
<comment type="similarity">
    <text evidence="2">Belongs to the EamA transporter family.</text>
</comment>
<evidence type="ECO:0000259" key="7">
    <source>
        <dbReference type="Pfam" id="PF00892"/>
    </source>
</evidence>
<evidence type="ECO:0000256" key="4">
    <source>
        <dbReference type="ARBA" id="ARBA00022989"/>
    </source>
</evidence>
<dbReference type="KEGG" id="azo:azo1686"/>
<dbReference type="Proteomes" id="UP000002588">
    <property type="component" value="Chromosome"/>
</dbReference>
<protein>
    <submittedName>
        <fullName evidence="8">Conserved hypothetical membrane protein</fullName>
    </submittedName>
</protein>
<sequence>MTRLSARLSAHPYVLLTLTALFWAGNMVMGRGIRADVPPIALAFWRWTIALALVLPFALPHLRSQWPALRQAWRPVLALGVLGVGCYNTFAYLALQHTTATNATLLNSFIPIATIALAFVLLGKRLSSLEAAGVLVSLAGVVTIVSHGSLDTLLGLSLNTGDLWMLGAVLTWGIYTVGLQWRPQGVDPMLMLAAFTVVGLAMLVPLYAWELSGGRHINPSVAGIGGILYTGIFPGFLGYIFYNAGVAAVGPSRSSLFIHLMPVFGTLLAALFLGERPYWYHFVGIGLVFAGIVLTTRKAAR</sequence>
<dbReference type="SUPFAM" id="SSF103481">
    <property type="entry name" value="Multidrug resistance efflux transporter EmrE"/>
    <property type="match status" value="2"/>
</dbReference>
<evidence type="ECO:0000256" key="6">
    <source>
        <dbReference type="SAM" id="Phobius"/>
    </source>
</evidence>
<feature type="transmembrane region" description="Helical" evidence="6">
    <location>
        <begin position="156"/>
        <end position="177"/>
    </location>
</feature>
<dbReference type="Pfam" id="PF00892">
    <property type="entry name" value="EamA"/>
    <property type="match status" value="2"/>
</dbReference>
<dbReference type="PANTHER" id="PTHR32322">
    <property type="entry name" value="INNER MEMBRANE TRANSPORTER"/>
    <property type="match status" value="1"/>
</dbReference>
<feature type="domain" description="EamA" evidence="7">
    <location>
        <begin position="13"/>
        <end position="145"/>
    </location>
</feature>
<reference evidence="8 9" key="1">
    <citation type="journal article" date="2006" name="Nat. Biotechnol.">
        <title>Complete genome of the mutualistic, N2-fixing grass endophyte Azoarcus sp. strain BH72.</title>
        <authorList>
            <person name="Krause A."/>
            <person name="Ramakumar A."/>
            <person name="Bartels D."/>
            <person name="Battistoni F."/>
            <person name="Bekel T."/>
            <person name="Boch J."/>
            <person name="Boehm M."/>
            <person name="Friedrich F."/>
            <person name="Hurek T."/>
            <person name="Krause L."/>
            <person name="Linke B."/>
            <person name="McHardy A.C."/>
            <person name="Sarkar A."/>
            <person name="Schneiker S."/>
            <person name="Syed A.A."/>
            <person name="Thauer R."/>
            <person name="Vorhoelter F.-J."/>
            <person name="Weidner S."/>
            <person name="Puehler A."/>
            <person name="Reinhold-Hurek B."/>
            <person name="Kaiser O."/>
            <person name="Goesmann A."/>
        </authorList>
    </citation>
    <scope>NUCLEOTIDE SEQUENCE [LARGE SCALE GENOMIC DNA]</scope>
    <source>
        <strain evidence="8 9">BH72</strain>
    </source>
</reference>
<organism evidence="8 9">
    <name type="scientific">Azoarcus sp. (strain BH72)</name>
    <dbReference type="NCBI Taxonomy" id="418699"/>
    <lineage>
        <taxon>Bacteria</taxon>
        <taxon>Pseudomonadati</taxon>
        <taxon>Pseudomonadota</taxon>
        <taxon>Betaproteobacteria</taxon>
        <taxon>Rhodocyclales</taxon>
        <taxon>Zoogloeaceae</taxon>
        <taxon>Azoarcus</taxon>
    </lineage>
</organism>
<keyword evidence="4 6" id="KW-1133">Transmembrane helix</keyword>
<accession>A1K648</accession>
<feature type="transmembrane region" description="Helical" evidence="6">
    <location>
        <begin position="221"/>
        <end position="242"/>
    </location>
</feature>
<proteinExistence type="inferred from homology"/>
<dbReference type="AlphaFoldDB" id="A1K648"/>
<dbReference type="EMBL" id="AM406670">
    <property type="protein sequence ID" value="CAL94303.1"/>
    <property type="molecule type" value="Genomic_DNA"/>
</dbReference>
<feature type="transmembrane region" description="Helical" evidence="6">
    <location>
        <begin position="40"/>
        <end position="60"/>
    </location>
</feature>
<feature type="domain" description="EamA" evidence="7">
    <location>
        <begin position="160"/>
        <end position="296"/>
    </location>
</feature>
<keyword evidence="9" id="KW-1185">Reference proteome</keyword>
<evidence type="ECO:0000256" key="5">
    <source>
        <dbReference type="ARBA" id="ARBA00023136"/>
    </source>
</evidence>
<dbReference type="PANTHER" id="PTHR32322:SF2">
    <property type="entry name" value="EAMA DOMAIN-CONTAINING PROTEIN"/>
    <property type="match status" value="1"/>
</dbReference>
<dbReference type="HOGENOM" id="CLU_033863_4_4_4"/>
<keyword evidence="5 6" id="KW-0472">Membrane</keyword>
<evidence type="ECO:0000313" key="8">
    <source>
        <dbReference type="EMBL" id="CAL94303.1"/>
    </source>
</evidence>
<feature type="transmembrane region" description="Helical" evidence="6">
    <location>
        <begin position="254"/>
        <end position="272"/>
    </location>
</feature>
<feature type="transmembrane region" description="Helical" evidence="6">
    <location>
        <begin position="72"/>
        <end position="93"/>
    </location>
</feature>
<dbReference type="OrthoDB" id="4167046at2"/>
<feature type="transmembrane region" description="Helical" evidence="6">
    <location>
        <begin position="105"/>
        <end position="122"/>
    </location>
</feature>
<dbReference type="KEGG" id="aoa:dqs_1836"/>